<dbReference type="InterPro" id="IPR029055">
    <property type="entry name" value="Ntn_hydrolases_N"/>
</dbReference>
<comment type="function">
    <text evidence="10">Catalyzes the first step in hexosamine metabolism, converting fructose-6P into glucosamine-6P using glutamine as a nitrogen source.</text>
</comment>
<evidence type="ECO:0000259" key="12">
    <source>
        <dbReference type="PROSITE" id="PS51464"/>
    </source>
</evidence>
<dbReference type="InterPro" id="IPR017932">
    <property type="entry name" value="GATase_2_dom"/>
</dbReference>
<comment type="subunit">
    <text evidence="10">Homodimer.</text>
</comment>
<dbReference type="AlphaFoldDB" id="A0A5C7AWR4"/>
<dbReference type="Pfam" id="PF13522">
    <property type="entry name" value="GATase_6"/>
    <property type="match status" value="1"/>
</dbReference>
<evidence type="ECO:0000313" key="13">
    <source>
        <dbReference type="EMBL" id="TXE13160.1"/>
    </source>
</evidence>
<dbReference type="PROSITE" id="PS51464">
    <property type="entry name" value="SIS"/>
    <property type="match status" value="2"/>
</dbReference>
<dbReference type="Pfam" id="PF01380">
    <property type="entry name" value="SIS"/>
    <property type="match status" value="2"/>
</dbReference>
<dbReference type="InterPro" id="IPR035490">
    <property type="entry name" value="GlmS/FrlB_SIS"/>
</dbReference>
<dbReference type="GO" id="GO:0097367">
    <property type="term" value="F:carbohydrate derivative binding"/>
    <property type="evidence" value="ECO:0007669"/>
    <property type="project" value="InterPro"/>
</dbReference>
<sequence>MCGIVGYLGHREAYPIIIEGLKRLEYRGYDSAGVALFDGTDLKISKTKGKVADLEELSNKTITKTGNVGIGHTRWATHGVPNDVNSHPHVSNSGDLVLIHNGIIENYESLKKELTTRGYTFKSDTDTEVLVNLIEDVKKEEGVKLGKAVQIALNQVIGAYAITVFDKNKPEEVVVAKLGSPLAVGIGEDEFFIASDASPFIEYTKDAIYLEDEEMAILRFHKGIKIRKIKDDSLVDPYIQKLQLNLEEIEKGGYEHFMLKEIHEQPKAIQDTYRGRLLRDQAIIKMAGVEDNMKKFLNANRIIIVACGTSWHAGLVAEYIFEDLARIPVEVEYASEFRYRNPVITENDVLIAISQSGETADTLAAIKLAKSKGAFVFGVCNVVGSSIARETHAGAYTHAGPEIGVASTKAFTTQITVLTLMALRLARAKGTISSSDYRHHLLELEMIPSKVEEALKSDAHIKYIADIYKEATNCLYLGRGYNFPVALEGALKLKEISYIHAEGYPAAEMKHGPIALIDENMPVIVIATKKGHYEKVVSNIQEIKSRKGKIIGIVTEGDEQVKALADHVIEVPETLEPLTPLLTTIPLQLLSYHIAVLLDKNVDQPRNLAKSVTVE</sequence>
<gene>
    <name evidence="10 13" type="primary">glmS</name>
    <name evidence="13" type="ORF">FUA26_05025</name>
</gene>
<dbReference type="FunFam" id="3.40.50.10490:FF:000002">
    <property type="entry name" value="Glutamine--fructose-6-phosphate aminotransferase [isomerizing]"/>
    <property type="match status" value="1"/>
</dbReference>
<dbReference type="NCBIfam" id="NF001484">
    <property type="entry name" value="PRK00331.1"/>
    <property type="match status" value="1"/>
</dbReference>
<dbReference type="CDD" id="cd00714">
    <property type="entry name" value="GFAT"/>
    <property type="match status" value="1"/>
</dbReference>
<feature type="active site" description="Nucleophile; for GATase activity" evidence="10">
    <location>
        <position position="2"/>
    </location>
</feature>
<dbReference type="FunFam" id="3.60.20.10:FF:000006">
    <property type="entry name" value="Glutamine--fructose-6-phosphate aminotransferase [isomerizing]"/>
    <property type="match status" value="1"/>
</dbReference>
<keyword evidence="5 10" id="KW-0963">Cytoplasm</keyword>
<proteinExistence type="inferred from homology"/>
<evidence type="ECO:0000256" key="2">
    <source>
        <dbReference type="ARBA" id="ARBA00004496"/>
    </source>
</evidence>
<dbReference type="Gene3D" id="3.60.20.10">
    <property type="entry name" value="Glutamine Phosphoribosylpyrophosphate, subunit 1, domain 1"/>
    <property type="match status" value="1"/>
</dbReference>
<accession>A0A5C7AWR4</accession>
<dbReference type="EMBL" id="VOSC01000012">
    <property type="protein sequence ID" value="TXE13160.1"/>
    <property type="molecule type" value="Genomic_DNA"/>
</dbReference>
<evidence type="ECO:0000313" key="14">
    <source>
        <dbReference type="Proteomes" id="UP000321790"/>
    </source>
</evidence>
<dbReference type="Proteomes" id="UP000321790">
    <property type="component" value="Unassembled WGS sequence"/>
</dbReference>
<dbReference type="NCBIfam" id="TIGR01135">
    <property type="entry name" value="glmS"/>
    <property type="match status" value="1"/>
</dbReference>
<dbReference type="OrthoDB" id="106547at2"/>
<dbReference type="SUPFAM" id="SSF56235">
    <property type="entry name" value="N-terminal nucleophile aminohydrolases (Ntn hydrolases)"/>
    <property type="match status" value="1"/>
</dbReference>
<dbReference type="Gene3D" id="3.40.50.10490">
    <property type="entry name" value="Glucose-6-phosphate isomerase like protein, domain 1"/>
    <property type="match status" value="2"/>
</dbReference>
<dbReference type="InterPro" id="IPR001347">
    <property type="entry name" value="SIS_dom"/>
</dbReference>
<dbReference type="GO" id="GO:0005975">
    <property type="term" value="P:carbohydrate metabolic process"/>
    <property type="evidence" value="ECO:0007669"/>
    <property type="project" value="UniProtKB-UniRule"/>
</dbReference>
<feature type="domain" description="SIS" evidence="12">
    <location>
        <begin position="292"/>
        <end position="431"/>
    </location>
</feature>
<evidence type="ECO:0000256" key="4">
    <source>
        <dbReference type="ARBA" id="ARBA00016090"/>
    </source>
</evidence>
<dbReference type="PANTHER" id="PTHR10937:SF0">
    <property type="entry name" value="GLUTAMINE--FRUCTOSE-6-PHOSPHATE TRANSAMINASE (ISOMERIZING)"/>
    <property type="match status" value="1"/>
</dbReference>
<dbReference type="RefSeq" id="WP_147132403.1">
    <property type="nucleotide sequence ID" value="NZ_VOSC01000012.1"/>
</dbReference>
<feature type="domain" description="SIS" evidence="12">
    <location>
        <begin position="464"/>
        <end position="605"/>
    </location>
</feature>
<dbReference type="GO" id="GO:0046349">
    <property type="term" value="P:amino sugar biosynthetic process"/>
    <property type="evidence" value="ECO:0007669"/>
    <property type="project" value="UniProtKB-ARBA"/>
</dbReference>
<keyword evidence="6 10" id="KW-0032">Aminotransferase</keyword>
<dbReference type="InterPro" id="IPR047084">
    <property type="entry name" value="GFAT_N"/>
</dbReference>
<evidence type="ECO:0000256" key="7">
    <source>
        <dbReference type="ARBA" id="ARBA00022679"/>
    </source>
</evidence>
<keyword evidence="14" id="KW-1185">Reference proteome</keyword>
<evidence type="ECO:0000256" key="10">
    <source>
        <dbReference type="HAMAP-Rule" id="MF_00164"/>
    </source>
</evidence>
<dbReference type="GO" id="GO:0006002">
    <property type="term" value="P:fructose 6-phosphate metabolic process"/>
    <property type="evidence" value="ECO:0007669"/>
    <property type="project" value="TreeGrafter"/>
</dbReference>
<dbReference type="GO" id="GO:0005829">
    <property type="term" value="C:cytosol"/>
    <property type="evidence" value="ECO:0007669"/>
    <property type="project" value="TreeGrafter"/>
</dbReference>
<name>A0A5C7AWR4_9FLAO</name>
<dbReference type="CDD" id="cd05008">
    <property type="entry name" value="SIS_GlmS_GlmD_1"/>
    <property type="match status" value="1"/>
</dbReference>
<dbReference type="SUPFAM" id="SSF53697">
    <property type="entry name" value="SIS domain"/>
    <property type="match status" value="1"/>
</dbReference>
<evidence type="ECO:0000256" key="5">
    <source>
        <dbReference type="ARBA" id="ARBA00022490"/>
    </source>
</evidence>
<dbReference type="PANTHER" id="PTHR10937">
    <property type="entry name" value="GLUCOSAMINE--FRUCTOSE-6-PHOSPHATE AMINOTRANSFERASE, ISOMERIZING"/>
    <property type="match status" value="1"/>
</dbReference>
<dbReference type="GO" id="GO:0004360">
    <property type="term" value="F:glutamine-fructose-6-phosphate transaminase (isomerizing) activity"/>
    <property type="evidence" value="ECO:0007669"/>
    <property type="project" value="UniProtKB-UniRule"/>
</dbReference>
<evidence type="ECO:0000256" key="6">
    <source>
        <dbReference type="ARBA" id="ARBA00022576"/>
    </source>
</evidence>
<feature type="domain" description="Glutamine amidotransferase type-2" evidence="11">
    <location>
        <begin position="2"/>
        <end position="221"/>
    </location>
</feature>
<comment type="subcellular location">
    <subcellularLocation>
        <location evidence="2 10">Cytoplasm</location>
    </subcellularLocation>
</comment>
<dbReference type="GO" id="GO:0006047">
    <property type="term" value="P:UDP-N-acetylglucosamine metabolic process"/>
    <property type="evidence" value="ECO:0007669"/>
    <property type="project" value="TreeGrafter"/>
</dbReference>
<keyword evidence="8" id="KW-0677">Repeat</keyword>
<reference evidence="14" key="1">
    <citation type="submission" date="2019-08" db="EMBL/GenBank/DDBJ databases">
        <title>Seonamhaeicola sediminis sp. nov., isolated from marine sediment.</title>
        <authorList>
            <person name="Cao W.R."/>
        </authorList>
    </citation>
    <scope>NUCLEOTIDE SEQUENCE [LARGE SCALE GENOMIC DNA]</scope>
    <source>
        <strain evidence="14">Gy8</strain>
    </source>
</reference>
<keyword evidence="7 10" id="KW-0808">Transferase</keyword>
<feature type="active site" description="For Fru-6P isomerization activity" evidence="10">
    <location>
        <position position="610"/>
    </location>
</feature>
<dbReference type="InterPro" id="IPR035466">
    <property type="entry name" value="GlmS/AgaS_SIS"/>
</dbReference>
<evidence type="ECO:0000259" key="11">
    <source>
        <dbReference type="PROSITE" id="PS51278"/>
    </source>
</evidence>
<evidence type="ECO:0000256" key="3">
    <source>
        <dbReference type="ARBA" id="ARBA00012916"/>
    </source>
</evidence>
<dbReference type="PROSITE" id="PS51278">
    <property type="entry name" value="GATASE_TYPE_2"/>
    <property type="match status" value="1"/>
</dbReference>
<dbReference type="GO" id="GO:0006487">
    <property type="term" value="P:protein N-linked glycosylation"/>
    <property type="evidence" value="ECO:0007669"/>
    <property type="project" value="TreeGrafter"/>
</dbReference>
<evidence type="ECO:0000256" key="9">
    <source>
        <dbReference type="ARBA" id="ARBA00022962"/>
    </source>
</evidence>
<protein>
    <recommendedName>
        <fullName evidence="4 10">Glutamine--fructose-6-phosphate aminotransferase [isomerizing]</fullName>
        <ecNumber evidence="3 10">2.6.1.16</ecNumber>
    </recommendedName>
    <alternativeName>
        <fullName evidence="10">D-fructose-6-phosphate amidotransferase</fullName>
    </alternativeName>
    <alternativeName>
        <fullName evidence="10">GFAT</fullName>
    </alternativeName>
    <alternativeName>
        <fullName evidence="10">Glucosamine-6-phosphate synthase</fullName>
    </alternativeName>
    <alternativeName>
        <fullName evidence="10">Hexosephosphate aminotransferase</fullName>
    </alternativeName>
    <alternativeName>
        <fullName evidence="10">L-glutamine--D-fructose-6-phosphate amidotransferase</fullName>
    </alternativeName>
</protein>
<dbReference type="EC" id="2.6.1.16" evidence="3 10"/>
<evidence type="ECO:0000256" key="8">
    <source>
        <dbReference type="ARBA" id="ARBA00022737"/>
    </source>
</evidence>
<feature type="initiator methionine" description="Removed" evidence="10">
    <location>
        <position position="1"/>
    </location>
</feature>
<organism evidence="13 14">
    <name type="scientific">Seonamhaeicola algicola</name>
    <dbReference type="NCBI Taxonomy" id="1719036"/>
    <lineage>
        <taxon>Bacteria</taxon>
        <taxon>Pseudomonadati</taxon>
        <taxon>Bacteroidota</taxon>
        <taxon>Flavobacteriia</taxon>
        <taxon>Flavobacteriales</taxon>
        <taxon>Flavobacteriaceae</taxon>
    </lineage>
</organism>
<dbReference type="HAMAP" id="MF_00164">
    <property type="entry name" value="GlmS"/>
    <property type="match status" value="1"/>
</dbReference>
<comment type="caution">
    <text evidence="13">The sequence shown here is derived from an EMBL/GenBank/DDBJ whole genome shotgun (WGS) entry which is preliminary data.</text>
</comment>
<dbReference type="FunFam" id="3.40.50.10490:FF:000001">
    <property type="entry name" value="Glutamine--fructose-6-phosphate aminotransferase [isomerizing]"/>
    <property type="match status" value="1"/>
</dbReference>
<keyword evidence="9" id="KW-0315">Glutamine amidotransferase</keyword>
<dbReference type="CDD" id="cd05009">
    <property type="entry name" value="SIS_GlmS_GlmD_2"/>
    <property type="match status" value="1"/>
</dbReference>
<dbReference type="InterPro" id="IPR046348">
    <property type="entry name" value="SIS_dom_sf"/>
</dbReference>
<evidence type="ECO:0000256" key="1">
    <source>
        <dbReference type="ARBA" id="ARBA00001031"/>
    </source>
</evidence>
<comment type="catalytic activity">
    <reaction evidence="1 10">
        <text>D-fructose 6-phosphate + L-glutamine = D-glucosamine 6-phosphate + L-glutamate</text>
        <dbReference type="Rhea" id="RHEA:13237"/>
        <dbReference type="ChEBI" id="CHEBI:29985"/>
        <dbReference type="ChEBI" id="CHEBI:58359"/>
        <dbReference type="ChEBI" id="CHEBI:58725"/>
        <dbReference type="ChEBI" id="CHEBI:61527"/>
        <dbReference type="EC" id="2.6.1.16"/>
    </reaction>
</comment>
<dbReference type="InterPro" id="IPR005855">
    <property type="entry name" value="GFAT"/>
</dbReference>